<evidence type="ECO:0000313" key="8">
    <source>
        <dbReference type="EMBL" id="KHD97027.1"/>
    </source>
</evidence>
<dbReference type="Pfam" id="PF02775">
    <property type="entry name" value="TPP_enzyme_C"/>
    <property type="match status" value="1"/>
</dbReference>
<dbReference type="CDD" id="cd00568">
    <property type="entry name" value="TPP_enzymes"/>
    <property type="match status" value="1"/>
</dbReference>
<evidence type="ECO:0000259" key="5">
    <source>
        <dbReference type="Pfam" id="PF00205"/>
    </source>
</evidence>
<dbReference type="Gene3D" id="3.40.50.970">
    <property type="match status" value="2"/>
</dbReference>
<evidence type="ECO:0000256" key="1">
    <source>
        <dbReference type="ARBA" id="ARBA00007812"/>
    </source>
</evidence>
<reference evidence="8 9" key="1">
    <citation type="journal article" date="2003" name="Int. J. Syst. Evol. Microbiol.">
        <title>Kocuria polaris sp. nov., an orange-pigmented psychrophilic bacterium isolated from an Antarctic cyanobacterial mat sample.</title>
        <authorList>
            <person name="Reddy G.S."/>
            <person name="Prakash J.S."/>
            <person name="Prabahar V."/>
            <person name="Matsumoto G.I."/>
            <person name="Stackebrandt E."/>
            <person name="Shivaji S."/>
        </authorList>
    </citation>
    <scope>NUCLEOTIDE SEQUENCE [LARGE SCALE GENOMIC DNA]</scope>
    <source>
        <strain evidence="8 9">CMS 76or</strain>
    </source>
</reference>
<evidence type="ECO:0000256" key="4">
    <source>
        <dbReference type="SAM" id="MobiDB-lite"/>
    </source>
</evidence>
<dbReference type="RefSeq" id="WP_035927700.1">
    <property type="nucleotide sequence ID" value="NZ_JSUH01000010.1"/>
</dbReference>
<dbReference type="InterPro" id="IPR045229">
    <property type="entry name" value="TPP_enz"/>
</dbReference>
<dbReference type="InterPro" id="IPR029035">
    <property type="entry name" value="DHS-like_NAD/FAD-binding_dom"/>
</dbReference>
<keyword evidence="9" id="KW-1185">Reference proteome</keyword>
<feature type="domain" description="Thiamine pyrophosphate enzyme TPP-binding" evidence="6">
    <location>
        <begin position="406"/>
        <end position="553"/>
    </location>
</feature>
<sequence>MTGTVAQLVGRALAELGVGHAFGVVGSGNFHLTNALIAAGVPFTAARHENGAATMADAWARTSGRVAVVTTHQGCGLTNATTGIGEAAKSRTPLIVLTADTQAAAVHSNFRIDQDALARAVGAVAERVHSPASAAADVARAVRRARNDRRTVVLSVPLDVQASPAPEGAVVPALPPAPRVRPNEDTAERLAGMLAAARRPVFVAGRGARGARAELTALAERSGALLATSAVAKGLFAGEDFDLGISGGFSSPATAELIGAADLVVAWGCALTMWTTRHGRLLGPEAAVVQVDLEESALGAHRPVDRPLDLGVVGDCALTARDVLAALERDDLRTGGTAGEGAAGPGAAAPASSSWRTPELAARIAREARWRDVAFEDLSTAERIDPRVLSRELDAMLPAERVVAVDSGNFMGYPSQYLSVPDERGFCFTQAFQSVGLGLATAIGAALAQPHRLPVLGTGDGGFLMGIAELETAVRLGLPLVCVVYDDAAYGAEVHHFAGDGDAPLDTVVFPDADIAAIGRGFGADGVVVRSAEDLAAVRTWLDGPRDRPLVIDAKIASDGGAWWLAEAFRGH</sequence>
<evidence type="ECO:0000259" key="6">
    <source>
        <dbReference type="Pfam" id="PF02775"/>
    </source>
</evidence>
<dbReference type="SUPFAM" id="SSF52518">
    <property type="entry name" value="Thiamin diphosphate-binding fold (THDP-binding)"/>
    <property type="match status" value="2"/>
</dbReference>
<dbReference type="GO" id="GO:0009097">
    <property type="term" value="P:isoleucine biosynthetic process"/>
    <property type="evidence" value="ECO:0007669"/>
    <property type="project" value="TreeGrafter"/>
</dbReference>
<comment type="similarity">
    <text evidence="1 3">Belongs to the TPP enzyme family.</text>
</comment>
<proteinExistence type="inferred from homology"/>
<dbReference type="Gene3D" id="3.40.50.1220">
    <property type="entry name" value="TPP-binding domain"/>
    <property type="match status" value="1"/>
</dbReference>
<dbReference type="OrthoDB" id="4494979at2"/>
<evidence type="ECO:0000256" key="2">
    <source>
        <dbReference type="ARBA" id="ARBA00023052"/>
    </source>
</evidence>
<feature type="region of interest" description="Disordered" evidence="4">
    <location>
        <begin position="335"/>
        <end position="355"/>
    </location>
</feature>
<organism evidence="8 9">
    <name type="scientific">Kocuria rosea subsp. polaris</name>
    <dbReference type="NCBI Taxonomy" id="136273"/>
    <lineage>
        <taxon>Bacteria</taxon>
        <taxon>Bacillati</taxon>
        <taxon>Actinomycetota</taxon>
        <taxon>Actinomycetes</taxon>
        <taxon>Micrococcales</taxon>
        <taxon>Micrococcaceae</taxon>
        <taxon>Kocuria</taxon>
    </lineage>
</organism>
<dbReference type="GO" id="GO:0005948">
    <property type="term" value="C:acetolactate synthase complex"/>
    <property type="evidence" value="ECO:0007669"/>
    <property type="project" value="TreeGrafter"/>
</dbReference>
<dbReference type="Proteomes" id="UP000030466">
    <property type="component" value="Unassembled WGS sequence"/>
</dbReference>
<dbReference type="PANTHER" id="PTHR18968:SF13">
    <property type="entry name" value="ACETOLACTATE SYNTHASE CATALYTIC SUBUNIT, MITOCHONDRIAL"/>
    <property type="match status" value="1"/>
</dbReference>
<dbReference type="Pfam" id="PF00205">
    <property type="entry name" value="TPP_enzyme_M"/>
    <property type="match status" value="1"/>
</dbReference>
<dbReference type="GO" id="GO:0030976">
    <property type="term" value="F:thiamine pyrophosphate binding"/>
    <property type="evidence" value="ECO:0007669"/>
    <property type="project" value="InterPro"/>
</dbReference>
<dbReference type="SUPFAM" id="SSF52467">
    <property type="entry name" value="DHS-like NAD/FAD-binding domain"/>
    <property type="match status" value="1"/>
</dbReference>
<keyword evidence="2 3" id="KW-0786">Thiamine pyrophosphate</keyword>
<dbReference type="GO" id="GO:0003984">
    <property type="term" value="F:acetolactate synthase activity"/>
    <property type="evidence" value="ECO:0007669"/>
    <property type="project" value="TreeGrafter"/>
</dbReference>
<evidence type="ECO:0000259" key="7">
    <source>
        <dbReference type="Pfam" id="PF02776"/>
    </source>
</evidence>
<dbReference type="GO" id="GO:0000287">
    <property type="term" value="F:magnesium ion binding"/>
    <property type="evidence" value="ECO:0007669"/>
    <property type="project" value="InterPro"/>
</dbReference>
<feature type="domain" description="Thiamine pyrophosphate enzyme central" evidence="5">
    <location>
        <begin position="188"/>
        <end position="321"/>
    </location>
</feature>
<protein>
    <submittedName>
        <fullName evidence="8">Acetolactate synthase</fullName>
    </submittedName>
</protein>
<dbReference type="GO" id="GO:0009099">
    <property type="term" value="P:L-valine biosynthetic process"/>
    <property type="evidence" value="ECO:0007669"/>
    <property type="project" value="TreeGrafter"/>
</dbReference>
<dbReference type="EMBL" id="JSUH01000010">
    <property type="protein sequence ID" value="KHD97027.1"/>
    <property type="molecule type" value="Genomic_DNA"/>
</dbReference>
<name>A0A0A6YBU8_KOCRO</name>
<evidence type="ECO:0000256" key="3">
    <source>
        <dbReference type="RuleBase" id="RU362132"/>
    </source>
</evidence>
<dbReference type="InterPro" id="IPR011766">
    <property type="entry name" value="TPP_enzyme_TPP-bd"/>
</dbReference>
<gene>
    <name evidence="8" type="ORF">GY22_11475</name>
</gene>
<dbReference type="InterPro" id="IPR012000">
    <property type="entry name" value="Thiamin_PyroP_enz_cen_dom"/>
</dbReference>
<accession>A0A0A6YBU8</accession>
<feature type="domain" description="Thiamine pyrophosphate enzyme N-terminal TPP-binding" evidence="7">
    <location>
        <begin position="4"/>
        <end position="108"/>
    </location>
</feature>
<comment type="caution">
    <text evidence="8">The sequence shown here is derived from an EMBL/GenBank/DDBJ whole genome shotgun (WGS) entry which is preliminary data.</text>
</comment>
<dbReference type="PANTHER" id="PTHR18968">
    <property type="entry name" value="THIAMINE PYROPHOSPHATE ENZYMES"/>
    <property type="match status" value="1"/>
</dbReference>
<evidence type="ECO:0000313" key="9">
    <source>
        <dbReference type="Proteomes" id="UP000030466"/>
    </source>
</evidence>
<dbReference type="GO" id="GO:0050660">
    <property type="term" value="F:flavin adenine dinucleotide binding"/>
    <property type="evidence" value="ECO:0007669"/>
    <property type="project" value="TreeGrafter"/>
</dbReference>
<dbReference type="InterPro" id="IPR012001">
    <property type="entry name" value="Thiamin_PyroP_enz_TPP-bd_dom"/>
</dbReference>
<dbReference type="InterPro" id="IPR029061">
    <property type="entry name" value="THDP-binding"/>
</dbReference>
<dbReference type="AlphaFoldDB" id="A0A0A6YBU8"/>
<dbReference type="Pfam" id="PF02776">
    <property type="entry name" value="TPP_enzyme_N"/>
    <property type="match status" value="1"/>
</dbReference>
<dbReference type="CDD" id="cd07035">
    <property type="entry name" value="TPP_PYR_POX_like"/>
    <property type="match status" value="1"/>
</dbReference>